<dbReference type="OrthoDB" id="8537952at2"/>
<dbReference type="Gene3D" id="3.10.50.30">
    <property type="entry name" value="Transcription elongation factor, GreA/GreB, C-terminal domain"/>
    <property type="match status" value="1"/>
</dbReference>
<dbReference type="AlphaFoldDB" id="A0A0B1ZR07"/>
<keyword evidence="2" id="KW-0418">Kinase</keyword>
<accession>A0A0B1ZR07</accession>
<dbReference type="InterPro" id="IPR036953">
    <property type="entry name" value="GreA/GreB_C_sf"/>
</dbReference>
<dbReference type="STRING" id="1348853.LK12_13115"/>
<feature type="domain" description="Transcription elongation factor GreA/GreB C-terminal" evidence="1">
    <location>
        <begin position="83"/>
        <end position="147"/>
    </location>
</feature>
<organism evidence="2 3">
    <name type="scientific">Novosphingobium malaysiense</name>
    <dbReference type="NCBI Taxonomy" id="1348853"/>
    <lineage>
        <taxon>Bacteria</taxon>
        <taxon>Pseudomonadati</taxon>
        <taxon>Pseudomonadota</taxon>
        <taxon>Alphaproteobacteria</taxon>
        <taxon>Sphingomonadales</taxon>
        <taxon>Sphingomonadaceae</taxon>
        <taxon>Novosphingobium</taxon>
    </lineage>
</organism>
<proteinExistence type="predicted"/>
<evidence type="ECO:0000313" key="2">
    <source>
        <dbReference type="EMBL" id="KHK91714.1"/>
    </source>
</evidence>
<dbReference type="Pfam" id="PF01272">
    <property type="entry name" value="GreA_GreB"/>
    <property type="match status" value="1"/>
</dbReference>
<dbReference type="GO" id="GO:0016301">
    <property type="term" value="F:kinase activity"/>
    <property type="evidence" value="ECO:0007669"/>
    <property type="project" value="UniProtKB-KW"/>
</dbReference>
<evidence type="ECO:0000313" key="3">
    <source>
        <dbReference type="Proteomes" id="UP000031057"/>
    </source>
</evidence>
<sequence>MSVAFRRENDDEHLEPKFEIPIPPGPNLVTPRGKALIDAKVAELEARLKEDLDETALTAAKRDLRYWQTRQITADVQPEPDGSVVAFGTRVTFLLNGKERVLGLVGDDEADPSAGLVAFSAPLARALMGEEAGELLPFNGREDAIEVVAIALL</sequence>
<keyword evidence="3" id="KW-1185">Reference proteome</keyword>
<gene>
    <name evidence="2" type="ORF">LK12_13115</name>
</gene>
<dbReference type="RefSeq" id="WP_039284428.1">
    <property type="nucleotide sequence ID" value="NZ_JTDI01000003.1"/>
</dbReference>
<dbReference type="Proteomes" id="UP000031057">
    <property type="component" value="Unassembled WGS sequence"/>
</dbReference>
<evidence type="ECO:0000259" key="1">
    <source>
        <dbReference type="Pfam" id="PF01272"/>
    </source>
</evidence>
<dbReference type="EMBL" id="JTDI01000003">
    <property type="protein sequence ID" value="KHK91714.1"/>
    <property type="molecule type" value="Genomic_DNA"/>
</dbReference>
<name>A0A0B1ZR07_9SPHN</name>
<dbReference type="GO" id="GO:0003677">
    <property type="term" value="F:DNA binding"/>
    <property type="evidence" value="ECO:0007669"/>
    <property type="project" value="InterPro"/>
</dbReference>
<dbReference type="SUPFAM" id="SSF54534">
    <property type="entry name" value="FKBP-like"/>
    <property type="match status" value="1"/>
</dbReference>
<dbReference type="InterPro" id="IPR001437">
    <property type="entry name" value="Tscrpt_elong_fac_GreA/B_C"/>
</dbReference>
<comment type="caution">
    <text evidence="2">The sequence shown here is derived from an EMBL/GenBank/DDBJ whole genome shotgun (WGS) entry which is preliminary data.</text>
</comment>
<reference evidence="2 3" key="1">
    <citation type="submission" date="2014-10" db="EMBL/GenBank/DDBJ databases">
        <title>Genome sequence of Novosphingobium malaysiense MUSC 273(T).</title>
        <authorList>
            <person name="Lee L.-H."/>
        </authorList>
    </citation>
    <scope>NUCLEOTIDE SEQUENCE [LARGE SCALE GENOMIC DNA]</scope>
    <source>
        <strain evidence="2 3">MUSC 273</strain>
    </source>
</reference>
<keyword evidence="2" id="KW-0808">Transferase</keyword>
<protein>
    <submittedName>
        <fullName evidence="2">Nucleoside diphosphate kinase</fullName>
    </submittedName>
</protein>
<dbReference type="GO" id="GO:0032784">
    <property type="term" value="P:regulation of DNA-templated transcription elongation"/>
    <property type="evidence" value="ECO:0007669"/>
    <property type="project" value="InterPro"/>
</dbReference>